<accession>A0A382ZQH2</accession>
<protein>
    <submittedName>
        <fullName evidence="2">Uncharacterized protein</fullName>
    </submittedName>
</protein>
<reference evidence="2" key="1">
    <citation type="submission" date="2018-05" db="EMBL/GenBank/DDBJ databases">
        <authorList>
            <person name="Lanie J.A."/>
            <person name="Ng W.-L."/>
            <person name="Kazmierczak K.M."/>
            <person name="Andrzejewski T.M."/>
            <person name="Davidsen T.M."/>
            <person name="Wayne K.J."/>
            <person name="Tettelin H."/>
            <person name="Glass J.I."/>
            <person name="Rusch D."/>
            <person name="Podicherti R."/>
            <person name="Tsui H.-C.T."/>
            <person name="Winkler M.E."/>
        </authorList>
    </citation>
    <scope>NUCLEOTIDE SEQUENCE</scope>
</reference>
<dbReference type="AlphaFoldDB" id="A0A382ZQH2"/>
<organism evidence="2">
    <name type="scientific">marine metagenome</name>
    <dbReference type="NCBI Taxonomy" id="408172"/>
    <lineage>
        <taxon>unclassified sequences</taxon>
        <taxon>metagenomes</taxon>
        <taxon>ecological metagenomes</taxon>
    </lineage>
</organism>
<feature type="transmembrane region" description="Helical" evidence="1">
    <location>
        <begin position="12"/>
        <end position="32"/>
    </location>
</feature>
<keyword evidence="1" id="KW-0472">Membrane</keyword>
<sequence>MAESKQNSDTGFQLACVLLPLSIVLYVASLTMNVARVEGRVIVNNEGINEMLKAKAASEIPLDEASDQISELIRDYVWDLKRQASSEGGLAAAAANQINVGDISRTVNKEVKSRGQPVIESMMPSLNIEIPSPDPEVQEIKLLRTIKELFLG</sequence>
<gene>
    <name evidence="2" type="ORF">METZ01_LOCUS450575</name>
</gene>
<keyword evidence="1" id="KW-1133">Transmembrane helix</keyword>
<name>A0A382ZQH2_9ZZZZ</name>
<feature type="non-terminal residue" evidence="2">
    <location>
        <position position="152"/>
    </location>
</feature>
<proteinExistence type="predicted"/>
<evidence type="ECO:0000313" key="2">
    <source>
        <dbReference type="EMBL" id="SVD97721.1"/>
    </source>
</evidence>
<evidence type="ECO:0000256" key="1">
    <source>
        <dbReference type="SAM" id="Phobius"/>
    </source>
</evidence>
<dbReference type="EMBL" id="UINC01185823">
    <property type="protein sequence ID" value="SVD97721.1"/>
    <property type="molecule type" value="Genomic_DNA"/>
</dbReference>
<keyword evidence="1" id="KW-0812">Transmembrane</keyword>